<dbReference type="InterPro" id="IPR036188">
    <property type="entry name" value="FAD/NAD-bd_sf"/>
</dbReference>
<evidence type="ECO:0000256" key="3">
    <source>
        <dbReference type="ARBA" id="ARBA00001974"/>
    </source>
</evidence>
<dbReference type="Pfam" id="PF04324">
    <property type="entry name" value="Fer2_BFD"/>
    <property type="match status" value="2"/>
</dbReference>
<keyword evidence="15" id="KW-0534">Nitrate assimilation</keyword>
<feature type="domain" description="Nitrite/Sulfite reductase ferredoxin-like" evidence="18">
    <location>
        <begin position="564"/>
        <end position="627"/>
    </location>
</feature>
<comment type="cofactor">
    <cofactor evidence="1">
        <name>siroheme</name>
        <dbReference type="ChEBI" id="CHEBI:60052"/>
    </cofactor>
</comment>
<organism evidence="22">
    <name type="scientific">hydrothermal vent metagenome</name>
    <dbReference type="NCBI Taxonomy" id="652676"/>
    <lineage>
        <taxon>unclassified sequences</taxon>
        <taxon>metagenomes</taxon>
        <taxon>ecological metagenomes</taxon>
    </lineage>
</organism>
<evidence type="ECO:0000256" key="2">
    <source>
        <dbReference type="ARBA" id="ARBA00001966"/>
    </source>
</evidence>
<comment type="cofactor">
    <cofactor evidence="16">
        <name>[2Fe-2S] cluster</name>
        <dbReference type="ChEBI" id="CHEBI:190135"/>
    </cofactor>
</comment>
<comment type="cofactor">
    <cofactor evidence="2">
        <name>[4Fe-4S] cluster</name>
        <dbReference type="ChEBI" id="CHEBI:49883"/>
    </cofactor>
</comment>
<evidence type="ECO:0000256" key="10">
    <source>
        <dbReference type="ARBA" id="ARBA00022723"/>
    </source>
</evidence>
<evidence type="ECO:0000259" key="19">
    <source>
        <dbReference type="Pfam" id="PF04324"/>
    </source>
</evidence>
<dbReference type="Gene3D" id="3.50.50.60">
    <property type="entry name" value="FAD/NAD(P)-binding domain"/>
    <property type="match status" value="2"/>
</dbReference>
<dbReference type="InterPro" id="IPR006067">
    <property type="entry name" value="NO2/SO3_Rdtase_4Fe4S_dom"/>
</dbReference>
<dbReference type="SUPFAM" id="SSF56014">
    <property type="entry name" value="Nitrite and sulphite reductase 4Fe-4S domain-like"/>
    <property type="match status" value="1"/>
</dbReference>
<dbReference type="InterPro" id="IPR006066">
    <property type="entry name" value="NO2/SO3_Rdtase_FeS/sirohaem_BS"/>
</dbReference>
<dbReference type="InterPro" id="IPR012744">
    <property type="entry name" value="Nitri_red_NirB"/>
</dbReference>
<dbReference type="SUPFAM" id="SSF51905">
    <property type="entry name" value="FAD/NAD(P)-binding domain"/>
    <property type="match status" value="2"/>
</dbReference>
<dbReference type="NCBIfam" id="TIGR02374">
    <property type="entry name" value="nitri_red_nirB"/>
    <property type="match status" value="1"/>
</dbReference>
<evidence type="ECO:0000256" key="7">
    <source>
        <dbReference type="ARBA" id="ARBA00022617"/>
    </source>
</evidence>
<dbReference type="InterPro" id="IPR005117">
    <property type="entry name" value="NiRdtase/SiRdtase_haem-b_fer"/>
</dbReference>
<dbReference type="SUPFAM" id="SSF55124">
    <property type="entry name" value="Nitrite/Sulfite reductase N-terminal domain-like"/>
    <property type="match status" value="1"/>
</dbReference>
<evidence type="ECO:0000259" key="20">
    <source>
        <dbReference type="Pfam" id="PF07992"/>
    </source>
</evidence>
<dbReference type="InterPro" id="IPR023753">
    <property type="entry name" value="FAD/NAD-binding_dom"/>
</dbReference>
<dbReference type="PRINTS" id="PR00368">
    <property type="entry name" value="FADPNR"/>
</dbReference>
<evidence type="ECO:0000256" key="5">
    <source>
        <dbReference type="ARBA" id="ARBA00010429"/>
    </source>
</evidence>
<dbReference type="Pfam" id="PF18267">
    <property type="entry name" value="Rubredoxin_C"/>
    <property type="match status" value="1"/>
</dbReference>
<dbReference type="CDD" id="cd19943">
    <property type="entry name" value="NirB_Fer2_BFD-like_1"/>
    <property type="match status" value="1"/>
</dbReference>
<dbReference type="EMBL" id="UOEA01000025">
    <property type="protein sequence ID" value="VAV82697.1"/>
    <property type="molecule type" value="Genomic_DNA"/>
</dbReference>
<dbReference type="GO" id="GO:0008942">
    <property type="term" value="F:nitrite reductase [NAD(P)H] activity"/>
    <property type="evidence" value="ECO:0007669"/>
    <property type="project" value="UniProtKB-EC"/>
</dbReference>
<dbReference type="GO" id="GO:0042128">
    <property type="term" value="P:nitrate assimilation"/>
    <property type="evidence" value="ECO:0007669"/>
    <property type="project" value="UniProtKB-UniPathway"/>
</dbReference>
<dbReference type="Gene3D" id="1.10.10.1100">
    <property type="entry name" value="BFD-like [2Fe-2S]-binding domain"/>
    <property type="match status" value="1"/>
</dbReference>
<dbReference type="GO" id="GO:0051539">
    <property type="term" value="F:4 iron, 4 sulfur cluster binding"/>
    <property type="evidence" value="ECO:0007669"/>
    <property type="project" value="UniProtKB-KW"/>
</dbReference>
<keyword evidence="10" id="KW-0479">Metal-binding</keyword>
<accession>A0A3B0QSF6</accession>
<evidence type="ECO:0000256" key="4">
    <source>
        <dbReference type="ARBA" id="ARBA00005096"/>
    </source>
</evidence>
<dbReference type="GO" id="GO:0050661">
    <property type="term" value="F:NADP binding"/>
    <property type="evidence" value="ECO:0007669"/>
    <property type="project" value="InterPro"/>
</dbReference>
<dbReference type="InterPro" id="IPR007419">
    <property type="entry name" value="BFD-like_2Fe2S-bd_dom"/>
</dbReference>
<evidence type="ECO:0000256" key="15">
    <source>
        <dbReference type="ARBA" id="ARBA00023063"/>
    </source>
</evidence>
<dbReference type="InterPro" id="IPR016156">
    <property type="entry name" value="FAD/NAD-linked_Rdtase_dimer_sf"/>
</dbReference>
<feature type="domain" description="NADH-rubredoxin oxidoreductase C-terminal" evidence="21">
    <location>
        <begin position="319"/>
        <end position="390"/>
    </location>
</feature>
<dbReference type="Pfam" id="PF07992">
    <property type="entry name" value="Pyr_redox_2"/>
    <property type="match status" value="1"/>
</dbReference>
<evidence type="ECO:0000256" key="6">
    <source>
        <dbReference type="ARBA" id="ARBA00022485"/>
    </source>
</evidence>
<gene>
    <name evidence="22" type="ORF">MNBD_DELTA01-500</name>
</gene>
<keyword evidence="9" id="KW-0001">2Fe-2S</keyword>
<dbReference type="Gene3D" id="3.30.390.30">
    <property type="match status" value="1"/>
</dbReference>
<reference evidence="22" key="1">
    <citation type="submission" date="2018-06" db="EMBL/GenBank/DDBJ databases">
        <authorList>
            <person name="Zhirakovskaya E."/>
        </authorList>
    </citation>
    <scope>NUCLEOTIDE SEQUENCE</scope>
</reference>
<comment type="cofactor">
    <cofactor evidence="3">
        <name>FAD</name>
        <dbReference type="ChEBI" id="CHEBI:57692"/>
    </cofactor>
</comment>
<dbReference type="AlphaFoldDB" id="A0A3B0QSF6"/>
<dbReference type="InterPro" id="IPR041575">
    <property type="entry name" value="Rubredoxin_C"/>
</dbReference>
<protein>
    <submittedName>
        <fullName evidence="22">Nitrite reductase [NAD(P)H] large subunit</fullName>
        <ecNumber evidence="22">1.7.1.4</ecNumber>
    </submittedName>
</protein>
<evidence type="ECO:0000256" key="9">
    <source>
        <dbReference type="ARBA" id="ARBA00022714"/>
    </source>
</evidence>
<keyword evidence="12 22" id="KW-0560">Oxidoreductase</keyword>
<name>A0A3B0QSF6_9ZZZZ</name>
<dbReference type="Pfam" id="PF01077">
    <property type="entry name" value="NIR_SIR"/>
    <property type="match status" value="1"/>
</dbReference>
<dbReference type="InterPro" id="IPR017121">
    <property type="entry name" value="Nitrite_Rdtase_lsu"/>
</dbReference>
<dbReference type="GO" id="GO:0020037">
    <property type="term" value="F:heme binding"/>
    <property type="evidence" value="ECO:0007669"/>
    <property type="project" value="InterPro"/>
</dbReference>
<dbReference type="InterPro" id="IPR045854">
    <property type="entry name" value="NO2/SO3_Rdtase_4Fe4S_sf"/>
</dbReference>
<keyword evidence="6" id="KW-0004">4Fe-4S</keyword>
<dbReference type="InterPro" id="IPR041854">
    <property type="entry name" value="BFD-like_2Fe2S-bd_dom_sf"/>
</dbReference>
<dbReference type="InterPro" id="IPR052034">
    <property type="entry name" value="NasD-like"/>
</dbReference>
<dbReference type="Gene3D" id="3.90.480.20">
    <property type="match status" value="1"/>
</dbReference>
<evidence type="ECO:0000256" key="8">
    <source>
        <dbReference type="ARBA" id="ARBA00022630"/>
    </source>
</evidence>
<evidence type="ECO:0000259" key="21">
    <source>
        <dbReference type="Pfam" id="PF18267"/>
    </source>
</evidence>
<dbReference type="PRINTS" id="PR00397">
    <property type="entry name" value="SIROHAEM"/>
</dbReference>
<feature type="domain" description="FAD/NAD(P)-binding" evidence="20">
    <location>
        <begin position="6"/>
        <end position="284"/>
    </location>
</feature>
<dbReference type="PRINTS" id="PR00411">
    <property type="entry name" value="PNDRDTASEI"/>
</dbReference>
<dbReference type="PANTHER" id="PTHR43809:SF1">
    <property type="entry name" value="NITRITE REDUCTASE (NADH) LARGE SUBUNIT"/>
    <property type="match status" value="1"/>
</dbReference>
<sequence>MADKRRLVMIGNGMAGVRAIEEILEINPDLFDITIFGAETHPNYNRIFLSSILAGEKTVEDITLNDAAWYEDNKVTLHLGKEVTEIQRGYRKVVASDGTTVPYDTLIVATGSTPFVIPIPGVDKEGVLTFRDLRDCEQMIEASKKYKKASVIGGGLLGLEAARGLMNLGMEVTVIHDQPSLMNMQLDDVAAEMLQKELEAQGMLFKTACLTKEILGNGRVTGLSFNDGTEMETELVVMAVGIRANTALAKKAHLLCERGIVVNDYMQTYTDPSIYAVGECVEHRGKTYGLVAPLFEQARILAYHITGQGVKTYTGSEVSTKLKVSGVDVFSAGEFQIKEEEKDEKDTIEYTDRAAGIYKKLVIDGDRLAGAVLYGDTADGVRLFQMIQAGTDISAQRSSLIFGNSALGDAGHSGISLVANMSPDTIVCGCNGITKQAIEDAITKEGLTTRQEVTGCTKAGGSCGGCEPLIDQILASVLGSSFAKAEGETPICGCTDLAHDYVKAMIRRDSLTTVAAAMATLEWKGEGCRVCRPALNYYVQMTFPDEAQDDPGSRHVNERLHANIQKDGTFSVVPRIYGGLTSPEELAKIAKVASEHNVPAIKFTGGQRIDLLGVAKEELPSIWKALDTPSGYAYAKALRTVKTCVGNQWCRFGTQDSMGFGIELEKLLERLWTPAKLKLAVSACPRNCAEASIKDIGIVGVEGGWEIYCGGNGGVRLRGAELLCTTETAEEATEIIKAYVQLYREDARYGERTSQWTEKTGLNNIKEKVVEDSENRAALIERLEEAIEASRRDPWKSLISNSESQRPQQGLGFKTITIEGEVAER</sequence>
<feature type="domain" description="BFD-like [2Fe-2S]-binding" evidence="19">
    <location>
        <begin position="491"/>
        <end position="540"/>
    </location>
</feature>
<evidence type="ECO:0000313" key="22">
    <source>
        <dbReference type="EMBL" id="VAV82697.1"/>
    </source>
</evidence>
<keyword evidence="13" id="KW-0408">Iron</keyword>
<evidence type="ECO:0000259" key="18">
    <source>
        <dbReference type="Pfam" id="PF03460"/>
    </source>
</evidence>
<keyword evidence="11" id="KW-0274">FAD</keyword>
<dbReference type="PIRSF" id="PIRSF037149">
    <property type="entry name" value="NirB"/>
    <property type="match status" value="1"/>
</dbReference>
<dbReference type="UniPathway" id="UPA00653"/>
<dbReference type="PANTHER" id="PTHR43809">
    <property type="entry name" value="NITRITE REDUCTASE (NADH) LARGE SUBUNIT"/>
    <property type="match status" value="1"/>
</dbReference>
<dbReference type="CDD" id="cd19944">
    <property type="entry name" value="NirB_Fer2_BFD-like_2"/>
    <property type="match status" value="1"/>
</dbReference>
<evidence type="ECO:0000256" key="14">
    <source>
        <dbReference type="ARBA" id="ARBA00023014"/>
    </source>
</evidence>
<dbReference type="GO" id="GO:0050660">
    <property type="term" value="F:flavin adenine dinucleotide binding"/>
    <property type="evidence" value="ECO:0007669"/>
    <property type="project" value="InterPro"/>
</dbReference>
<evidence type="ECO:0000256" key="1">
    <source>
        <dbReference type="ARBA" id="ARBA00001929"/>
    </source>
</evidence>
<evidence type="ECO:0000256" key="12">
    <source>
        <dbReference type="ARBA" id="ARBA00023002"/>
    </source>
</evidence>
<comment type="similarity">
    <text evidence="5">Belongs to the nitrite and sulfite reductase 4Fe-4S domain family.</text>
</comment>
<evidence type="ECO:0000259" key="17">
    <source>
        <dbReference type="Pfam" id="PF01077"/>
    </source>
</evidence>
<dbReference type="GO" id="GO:0051537">
    <property type="term" value="F:2 iron, 2 sulfur cluster binding"/>
    <property type="evidence" value="ECO:0007669"/>
    <property type="project" value="UniProtKB-KW"/>
</dbReference>
<dbReference type="GO" id="GO:0046872">
    <property type="term" value="F:metal ion binding"/>
    <property type="evidence" value="ECO:0007669"/>
    <property type="project" value="UniProtKB-KW"/>
</dbReference>
<comment type="pathway">
    <text evidence="4">Nitrogen metabolism; nitrate reduction (assimilation).</text>
</comment>
<dbReference type="InterPro" id="IPR036136">
    <property type="entry name" value="Nit/Sulf_reduc_fer-like_dom_sf"/>
</dbReference>
<keyword evidence="8" id="KW-0285">Flavoprotein</keyword>
<evidence type="ECO:0000256" key="16">
    <source>
        <dbReference type="ARBA" id="ARBA00034078"/>
    </source>
</evidence>
<keyword evidence="14" id="KW-0411">Iron-sulfur</keyword>
<feature type="domain" description="Nitrite/sulphite reductase 4Fe-4S" evidence="17">
    <location>
        <begin position="635"/>
        <end position="774"/>
    </location>
</feature>
<proteinExistence type="inferred from homology"/>
<dbReference type="EC" id="1.7.1.4" evidence="22"/>
<evidence type="ECO:0000256" key="11">
    <source>
        <dbReference type="ARBA" id="ARBA00022827"/>
    </source>
</evidence>
<dbReference type="FunFam" id="3.50.50.60:FF:000033">
    <property type="entry name" value="Nitrite reductase [NAD(P)H], large subunit"/>
    <property type="match status" value="1"/>
</dbReference>
<evidence type="ECO:0000256" key="13">
    <source>
        <dbReference type="ARBA" id="ARBA00023004"/>
    </source>
</evidence>
<dbReference type="Pfam" id="PF03460">
    <property type="entry name" value="NIR_SIR_ferr"/>
    <property type="match status" value="1"/>
</dbReference>
<keyword evidence="7" id="KW-0349">Heme</keyword>
<dbReference type="Gene3D" id="3.30.413.10">
    <property type="entry name" value="Sulfite Reductase Hemoprotein, domain 1"/>
    <property type="match status" value="1"/>
</dbReference>
<feature type="domain" description="BFD-like [2Fe-2S]-binding" evidence="19">
    <location>
        <begin position="426"/>
        <end position="475"/>
    </location>
</feature>